<evidence type="ECO:0000313" key="15">
    <source>
        <dbReference type="EMBL" id="WZN44941.1"/>
    </source>
</evidence>
<evidence type="ECO:0000256" key="10">
    <source>
        <dbReference type="ARBA" id="ARBA00022932"/>
    </source>
</evidence>
<protein>
    <recommendedName>
        <fullName evidence="4">Error-prone DNA polymerase</fullName>
        <ecNumber evidence="3">2.7.7.7</ecNumber>
    </recommendedName>
</protein>
<dbReference type="NCBIfam" id="NF004225">
    <property type="entry name" value="PRK05672.1"/>
    <property type="match status" value="1"/>
</dbReference>
<keyword evidence="16" id="KW-1185">Reference proteome</keyword>
<dbReference type="Pfam" id="PF07733">
    <property type="entry name" value="DNA_pol3_alpha"/>
    <property type="match status" value="1"/>
</dbReference>
<evidence type="ECO:0000256" key="3">
    <source>
        <dbReference type="ARBA" id="ARBA00012417"/>
    </source>
</evidence>
<comment type="catalytic activity">
    <reaction evidence="12">
        <text>DNA(n) + a 2'-deoxyribonucleoside 5'-triphosphate = DNA(n+1) + diphosphate</text>
        <dbReference type="Rhea" id="RHEA:22508"/>
        <dbReference type="Rhea" id="RHEA-COMP:17339"/>
        <dbReference type="Rhea" id="RHEA-COMP:17340"/>
        <dbReference type="ChEBI" id="CHEBI:33019"/>
        <dbReference type="ChEBI" id="CHEBI:61560"/>
        <dbReference type="ChEBI" id="CHEBI:173112"/>
        <dbReference type="EC" id="2.7.7.7"/>
    </reaction>
</comment>
<gene>
    <name evidence="15" type="ORF">WJU22_18760</name>
</gene>
<dbReference type="Gene3D" id="1.10.150.870">
    <property type="match status" value="1"/>
</dbReference>
<dbReference type="RefSeq" id="WP_341839700.1">
    <property type="nucleotide sequence ID" value="NZ_CP149792.1"/>
</dbReference>
<comment type="similarity">
    <text evidence="2">Belongs to the DNA polymerase type-C family. DnaE2 subfamily.</text>
</comment>
<evidence type="ECO:0000256" key="1">
    <source>
        <dbReference type="ARBA" id="ARBA00004496"/>
    </source>
</evidence>
<evidence type="ECO:0000313" key="16">
    <source>
        <dbReference type="Proteomes" id="UP001449657"/>
    </source>
</evidence>
<sequence length="1055" mass="117581">MAYTELQVTSNFSFLQGASHPDELVEESAILKYSALAITDHNTMAGIVRAHTAAKAFGIRLIVGCRLNLTDGPGLLAFPTDAAAYGNISTLLSTGNMRAEKGRCDIARSDLAKYAKGSRFIVIPPATLNRSFTFDPVFERQMGDYHDLLGDQLYIAASHGYMGDDRKRIFRIQQLAGRFKAPMVATNDVHYHTAERRQLQDVLTCIRNKCTIATAGYLLHPNAERHLKTSREMERLFRQYPDAIGRTQEIAEAARFSLDQLTYVYPREITREGRSPQAELEVLAWEGAHERYGRIIPQQIQTDIRKELDFIERMEYAPFFLTVYDVVRYCKANGILCQGRGSAANSTVCFVTGITSVDPTKFSLLFERFASAARREPPDIDLDIEHERREEVIQYLYNKYGRHRAAIIATVTQQRTKGAILDVGKAMGLSTETTSKLGGLVHEEDDEHAGEAAMKELGLNAKDPHLQKVLAITRQYVGFPRQLGQHVGGFVITDGRLSDLCPVFPARMENRSNIEWNKDDIDELGFVKVDVLALGMLTCIRKSFQLLKAHYGRDLTLATVPQDDPAVYKMISAADTIGVFQIESRAQMSMLPRLAPKTFYDLVVEVAIVRPGPIQGNMVHPYLRRRMGLEPVRYPSPELEQILGRTLGIPLFQEQAMKIAIVAAGFTAEEADLLRRSMASFKVNGTLFKFEKKLVEGMTARGYDREFAQNIFEQLKGFGSYGFPESHAASFALLVYISAWIKCHYPDVFACALLNAQPMGFYAPAQIVADAKRHGVEVLPVDVNISEWDNTLAPSNGKYHAMRLGLRQVKGVQQAEMDVMIAHRKTGYQRVSQLRDAGVSQAMIEKLAEADAFRSIGIDRRRALWEAAALTDRPTGMFSGQAVETKPESQLSLPLMTEAQHVVQDYATTSLSLKAHPLNFLRPRLEMLGAVTSAALEALGQGAFVKLAGLVLVRQRPPTAKNVTFITLEDESGSCNLIVYEAVFEKFKHAILQADLLLIEGKVQREQKVMHIVVSAAHDISKMLAGLSKSGKRMYDGGGEERPKGKVFPGSRDFK</sequence>
<evidence type="ECO:0000256" key="6">
    <source>
        <dbReference type="ARBA" id="ARBA00022679"/>
    </source>
</evidence>
<evidence type="ECO:0000256" key="11">
    <source>
        <dbReference type="ARBA" id="ARBA00023204"/>
    </source>
</evidence>
<dbReference type="InterPro" id="IPR004365">
    <property type="entry name" value="NA-bd_OB_tRNA"/>
</dbReference>
<keyword evidence="6 15" id="KW-0808">Transferase</keyword>
<evidence type="ECO:0000256" key="4">
    <source>
        <dbReference type="ARBA" id="ARBA00017273"/>
    </source>
</evidence>
<evidence type="ECO:0000256" key="5">
    <source>
        <dbReference type="ARBA" id="ARBA00022490"/>
    </source>
</evidence>
<keyword evidence="9" id="KW-0227">DNA damage</keyword>
<keyword evidence="7 15" id="KW-0548">Nucleotidyltransferase</keyword>
<dbReference type="CDD" id="cd07434">
    <property type="entry name" value="PHP_PolIIIA_DnaE2"/>
    <property type="match status" value="1"/>
</dbReference>
<keyword evidence="10" id="KW-0239">DNA-directed DNA polymerase</keyword>
<keyword evidence="8" id="KW-0235">DNA replication</keyword>
<dbReference type="Pfam" id="PF17657">
    <property type="entry name" value="DNA_pol3_finger"/>
    <property type="match status" value="1"/>
</dbReference>
<name>A0ABZ2YY41_9BACT</name>
<evidence type="ECO:0000256" key="7">
    <source>
        <dbReference type="ARBA" id="ARBA00022695"/>
    </source>
</evidence>
<dbReference type="InterPro" id="IPR003141">
    <property type="entry name" value="Pol/His_phosphatase_N"/>
</dbReference>
<dbReference type="Proteomes" id="UP001449657">
    <property type="component" value="Chromosome"/>
</dbReference>
<dbReference type="Pfam" id="PF01336">
    <property type="entry name" value="tRNA_anti-codon"/>
    <property type="match status" value="1"/>
</dbReference>
<organism evidence="15 16">
    <name type="scientific">Chitinophaga caseinilytica</name>
    <dbReference type="NCBI Taxonomy" id="2267521"/>
    <lineage>
        <taxon>Bacteria</taxon>
        <taxon>Pseudomonadati</taxon>
        <taxon>Bacteroidota</taxon>
        <taxon>Chitinophagia</taxon>
        <taxon>Chitinophagales</taxon>
        <taxon>Chitinophagaceae</taxon>
        <taxon>Chitinophaga</taxon>
    </lineage>
</organism>
<accession>A0ABZ2YY41</accession>
<dbReference type="InterPro" id="IPR023073">
    <property type="entry name" value="DnaE2"/>
</dbReference>
<dbReference type="PANTHER" id="PTHR32294:SF4">
    <property type="entry name" value="ERROR-PRONE DNA POLYMERASE"/>
    <property type="match status" value="1"/>
</dbReference>
<evidence type="ECO:0000256" key="9">
    <source>
        <dbReference type="ARBA" id="ARBA00022763"/>
    </source>
</evidence>
<dbReference type="SMART" id="SM00481">
    <property type="entry name" value="POLIIIAc"/>
    <property type="match status" value="1"/>
</dbReference>
<dbReference type="EC" id="2.7.7.7" evidence="3"/>
<reference evidence="15 16" key="1">
    <citation type="submission" date="2024-03" db="EMBL/GenBank/DDBJ databases">
        <title>Chitinophaga caseinilytica sp. nov., a casein hydrolysing bacterium isolated from forest soil.</title>
        <authorList>
            <person name="Lee D.S."/>
            <person name="Han D.M."/>
            <person name="Baek J.H."/>
            <person name="Choi D.G."/>
            <person name="Jeon J.H."/>
            <person name="Jeon C.O."/>
        </authorList>
    </citation>
    <scope>NUCLEOTIDE SEQUENCE [LARGE SCALE GENOMIC DNA]</scope>
    <source>
        <strain evidence="15 16">KACC 19118</strain>
    </source>
</reference>
<evidence type="ECO:0000259" key="14">
    <source>
        <dbReference type="SMART" id="SM00481"/>
    </source>
</evidence>
<dbReference type="EMBL" id="CP150096">
    <property type="protein sequence ID" value="WZN44941.1"/>
    <property type="molecule type" value="Genomic_DNA"/>
</dbReference>
<keyword evidence="11" id="KW-0234">DNA repair</keyword>
<dbReference type="SUPFAM" id="SSF89550">
    <property type="entry name" value="PHP domain-like"/>
    <property type="match status" value="1"/>
</dbReference>
<comment type="subcellular location">
    <subcellularLocation>
        <location evidence="1">Cytoplasm</location>
    </subcellularLocation>
</comment>
<evidence type="ECO:0000256" key="13">
    <source>
        <dbReference type="SAM" id="MobiDB-lite"/>
    </source>
</evidence>
<dbReference type="InterPro" id="IPR016195">
    <property type="entry name" value="Pol/histidinol_Pase-like"/>
</dbReference>
<proteinExistence type="inferred from homology"/>
<dbReference type="HAMAP" id="MF_01902">
    <property type="entry name" value="DNApol_error_prone"/>
    <property type="match status" value="1"/>
</dbReference>
<evidence type="ECO:0000256" key="2">
    <source>
        <dbReference type="ARBA" id="ARBA00007391"/>
    </source>
</evidence>
<dbReference type="InterPro" id="IPR040982">
    <property type="entry name" value="DNA_pol3_finger"/>
</dbReference>
<dbReference type="CDD" id="cd04485">
    <property type="entry name" value="DnaE_OBF"/>
    <property type="match status" value="1"/>
</dbReference>
<dbReference type="Pfam" id="PF02811">
    <property type="entry name" value="PHP"/>
    <property type="match status" value="1"/>
</dbReference>
<feature type="region of interest" description="Disordered" evidence="13">
    <location>
        <begin position="1033"/>
        <end position="1055"/>
    </location>
</feature>
<dbReference type="PANTHER" id="PTHR32294">
    <property type="entry name" value="DNA POLYMERASE III SUBUNIT ALPHA"/>
    <property type="match status" value="1"/>
</dbReference>
<dbReference type="Pfam" id="PF14579">
    <property type="entry name" value="HHH_6"/>
    <property type="match status" value="1"/>
</dbReference>
<feature type="domain" description="Polymerase/histidinol phosphatase N-terminal" evidence="14">
    <location>
        <begin position="4"/>
        <end position="71"/>
    </location>
</feature>
<dbReference type="InterPro" id="IPR004805">
    <property type="entry name" value="DnaE2/DnaE/PolC"/>
</dbReference>
<evidence type="ECO:0000256" key="8">
    <source>
        <dbReference type="ARBA" id="ARBA00022705"/>
    </source>
</evidence>
<dbReference type="NCBIfam" id="TIGR00594">
    <property type="entry name" value="polc"/>
    <property type="match status" value="1"/>
</dbReference>
<evidence type="ECO:0000256" key="12">
    <source>
        <dbReference type="ARBA" id="ARBA00049244"/>
    </source>
</evidence>
<dbReference type="InterPro" id="IPR011708">
    <property type="entry name" value="DNA_pol3_alpha_NTPase_dom"/>
</dbReference>
<keyword evidence="5" id="KW-0963">Cytoplasm</keyword>
<dbReference type="Gene3D" id="3.20.20.140">
    <property type="entry name" value="Metal-dependent hydrolases"/>
    <property type="match status" value="1"/>
</dbReference>
<dbReference type="InterPro" id="IPR004013">
    <property type="entry name" value="PHP_dom"/>
</dbReference>
<dbReference type="GO" id="GO:0003887">
    <property type="term" value="F:DNA-directed DNA polymerase activity"/>
    <property type="evidence" value="ECO:0007669"/>
    <property type="project" value="UniProtKB-EC"/>
</dbReference>
<feature type="compositionally biased region" description="Basic and acidic residues" evidence="13">
    <location>
        <begin position="1033"/>
        <end position="1044"/>
    </location>
</feature>
<dbReference type="InterPro" id="IPR029460">
    <property type="entry name" value="DNAPol_HHH"/>
</dbReference>